<dbReference type="EMBL" id="GL945445">
    <property type="protein sequence ID" value="EGO18971.1"/>
    <property type="molecule type" value="Genomic_DNA"/>
</dbReference>
<sequence length="98" mass="12089">MQSKEMCRNVPAHKDELLHVQAHEDDCYQNTIVYIADMRQDKAERRTHAVHDPRHWIFHMYLCTNIWFHQLTSRQTKHRVRHKREQVQHICDLLQYDQ</sequence>
<name>F8PCL9_SERL9</name>
<organism>
    <name type="scientific">Serpula lacrymans var. lacrymans (strain S7.9)</name>
    <name type="common">Dry rot fungus</name>
    <dbReference type="NCBI Taxonomy" id="578457"/>
    <lineage>
        <taxon>Eukaryota</taxon>
        <taxon>Fungi</taxon>
        <taxon>Dikarya</taxon>
        <taxon>Basidiomycota</taxon>
        <taxon>Agaricomycotina</taxon>
        <taxon>Agaricomycetes</taxon>
        <taxon>Agaricomycetidae</taxon>
        <taxon>Boletales</taxon>
        <taxon>Coniophorineae</taxon>
        <taxon>Serpulaceae</taxon>
        <taxon>Serpula</taxon>
    </lineage>
</organism>
<dbReference type="KEGG" id="sla:SERLADRAFT_403094"/>
<dbReference type="HOGENOM" id="CLU_2334935_0_0_1"/>
<dbReference type="AlphaFoldDB" id="F8PCL9"/>
<reference evidence="1" key="1">
    <citation type="submission" date="2011-04" db="EMBL/GenBank/DDBJ databases">
        <title>Evolution of plant cell wall degrading machinery underlies the functional diversity of forest fungi.</title>
        <authorList>
            <consortium name="US DOE Joint Genome Institute (JGI-PGF)"/>
            <person name="Eastwood D.C."/>
            <person name="Floudas D."/>
            <person name="Binder M."/>
            <person name="Majcherczyk A."/>
            <person name="Schneider P."/>
            <person name="Aerts A."/>
            <person name="Asiegbu F.O."/>
            <person name="Baker S.E."/>
            <person name="Barry K."/>
            <person name="Bendiksby M."/>
            <person name="Blumentritt M."/>
            <person name="Coutinho P.M."/>
            <person name="Cullen D."/>
            <person name="Cullen D."/>
            <person name="Gathman A."/>
            <person name="Goodell B."/>
            <person name="Henrissat B."/>
            <person name="Ihrmark K."/>
            <person name="Kauserud H."/>
            <person name="Kohler A."/>
            <person name="LaButti K."/>
            <person name="Lapidus A."/>
            <person name="Lavin J.L."/>
            <person name="Lee Y.-H."/>
            <person name="Lindquist E."/>
            <person name="Lilly W."/>
            <person name="Lucas S."/>
            <person name="Morin E."/>
            <person name="Murat C."/>
            <person name="Oguiza J.A."/>
            <person name="Park J."/>
            <person name="Pisabarro A.G."/>
            <person name="Riley R."/>
            <person name="Rosling A."/>
            <person name="Salamov A."/>
            <person name="Schmidt O."/>
            <person name="Schmutz J."/>
            <person name="Skrede I."/>
            <person name="Stenlid J."/>
            <person name="Wiebenga A."/>
            <person name="Xie X."/>
            <person name="Kues U."/>
            <person name="Hibbett D.S."/>
            <person name="Hoffmeister D."/>
            <person name="Hogberg N."/>
            <person name="Martin F."/>
            <person name="Grigoriev I.V."/>
            <person name="Watkinson S.C."/>
        </authorList>
    </citation>
    <scope>NUCLEOTIDE SEQUENCE</scope>
    <source>
        <strain evidence="1">S7.9</strain>
    </source>
</reference>
<evidence type="ECO:0000313" key="1">
    <source>
        <dbReference type="EMBL" id="EGO18971.1"/>
    </source>
</evidence>
<proteinExistence type="predicted"/>
<gene>
    <name evidence="1" type="ORF">SERLADRAFT_403094</name>
</gene>
<dbReference type="GeneID" id="18812221"/>
<dbReference type="Proteomes" id="UP000008064">
    <property type="component" value="Unassembled WGS sequence"/>
</dbReference>
<dbReference type="RefSeq" id="XP_007324195.1">
    <property type="nucleotide sequence ID" value="XM_007324133.1"/>
</dbReference>
<protein>
    <submittedName>
        <fullName evidence="1">Uncharacterized protein</fullName>
    </submittedName>
</protein>
<accession>F8PCL9</accession>